<evidence type="ECO:0000313" key="4">
    <source>
        <dbReference type="Proteomes" id="UP000425178"/>
    </source>
</evidence>
<gene>
    <name evidence="3" type="ORF">CETAM_00110</name>
</gene>
<feature type="transmembrane region" description="Helical" evidence="2">
    <location>
        <begin position="101"/>
        <end position="122"/>
    </location>
</feature>
<dbReference type="KEGG" id="ccoe:CETAM_00110"/>
<dbReference type="AlphaFoldDB" id="A0A6B8VX89"/>
<keyword evidence="2" id="KW-0472">Membrane</keyword>
<evidence type="ECO:0000256" key="1">
    <source>
        <dbReference type="SAM" id="MobiDB-lite"/>
    </source>
</evidence>
<evidence type="ECO:0000313" key="3">
    <source>
        <dbReference type="EMBL" id="QGU03316.1"/>
    </source>
</evidence>
<feature type="compositionally biased region" description="Basic and acidic residues" evidence="1">
    <location>
        <begin position="208"/>
        <end position="220"/>
    </location>
</feature>
<reference evidence="3 4" key="1">
    <citation type="journal article" date="2021" name="Int. J. Syst. Evol. Microbiol.">
        <title>Classification of three corynebacterial strains isolated from a small paddock in North Rhine-Westphalia: proposal of &lt;i&gt;Corynebacterium kalinowskii&lt;/i&gt; sp. nov., &lt;i&gt;Corynebacterium comes&lt;/i&gt; sp. nov. and &lt;i&gt;Corynebacterium occultum&lt;/i&gt; sp. nov.</title>
        <authorList>
            <person name="Schaffert L."/>
            <person name="Ruwe M."/>
            <person name="Milse J."/>
            <person name="Hanuschka K."/>
            <person name="Ortseifen V."/>
            <person name="Droste J."/>
            <person name="Brandt D."/>
            <person name="Schl L."/>
            <person name="Kutter Y."/>
            <person name="Vinke S."/>
            <person name="Vieh P."/>
            <person name="Jacob L."/>
            <person name="L N.C."/>
            <person name="Schulte-Berndt E."/>
            <person name="Hain C."/>
            <person name="Linder M."/>
            <person name="Schmidt P."/>
            <person name="Wollenschl L."/>
            <person name="Luttermann T."/>
            <person name="Thieme E."/>
            <person name="Hassa J."/>
            <person name="Haak M."/>
            <person name="Wittchen M."/>
            <person name="Mentz A."/>
            <person name="Persicke M."/>
            <person name="Busche T."/>
            <person name="R C."/>
        </authorList>
    </citation>
    <scope>NUCLEOTIDE SEQUENCE [LARGE SCALE GENOMIC DNA]</scope>
    <source>
        <strain evidence="3 4">2019</strain>
    </source>
</reference>
<dbReference type="Proteomes" id="UP000425178">
    <property type="component" value="Chromosome"/>
</dbReference>
<feature type="compositionally biased region" description="Acidic residues" evidence="1">
    <location>
        <begin position="190"/>
        <end position="207"/>
    </location>
</feature>
<feature type="region of interest" description="Disordered" evidence="1">
    <location>
        <begin position="126"/>
        <end position="220"/>
    </location>
</feature>
<organism evidence="3 4">
    <name type="scientific">Corynebacterium comes</name>
    <dbReference type="NCBI Taxonomy" id="2675218"/>
    <lineage>
        <taxon>Bacteria</taxon>
        <taxon>Bacillati</taxon>
        <taxon>Actinomycetota</taxon>
        <taxon>Actinomycetes</taxon>
        <taxon>Mycobacteriales</taxon>
        <taxon>Corynebacteriaceae</taxon>
        <taxon>Corynebacterium</taxon>
    </lineage>
</organism>
<name>A0A6B8VX89_9CORY</name>
<protein>
    <submittedName>
        <fullName evidence="3">Uncharacterized protein</fullName>
    </submittedName>
</protein>
<accession>A0A6B8VX89</accession>
<dbReference type="RefSeq" id="WP_156226518.1">
    <property type="nucleotide sequence ID" value="NZ_CP046453.1"/>
</dbReference>
<sequence length="220" mass="24118">MNPATLKMALSAASAVREHLKEYNEKKTREAYDLLSDAASRVDLDELKARSSSLLDEGRREAGLVTQAAHARLDAAKKRLEKASENRPSPKSIRAAKRRRTLTTAGLIALLLSAIAGGVYWFTRQQAKPGDTPPRVEDFAGTEAKAPEAESTLVYSTTTPEEGVPAEVDEELLSSLDEQLEKHRAAAMDEAGENLENSTEDTEETEEAEKKDEEEGVHKK</sequence>
<dbReference type="EMBL" id="CP046453">
    <property type="protein sequence ID" value="QGU03316.1"/>
    <property type="molecule type" value="Genomic_DNA"/>
</dbReference>
<keyword evidence="2" id="KW-1133">Transmembrane helix</keyword>
<proteinExistence type="predicted"/>
<keyword evidence="2" id="KW-0812">Transmembrane</keyword>
<keyword evidence="4" id="KW-1185">Reference proteome</keyword>
<evidence type="ECO:0000256" key="2">
    <source>
        <dbReference type="SAM" id="Phobius"/>
    </source>
</evidence>